<dbReference type="Gene3D" id="3.40.190.290">
    <property type="match status" value="1"/>
</dbReference>
<dbReference type="PANTHER" id="PTHR30537">
    <property type="entry name" value="HTH-TYPE TRANSCRIPTIONAL REGULATOR"/>
    <property type="match status" value="1"/>
</dbReference>
<dbReference type="Proteomes" id="UP000198418">
    <property type="component" value="Unassembled WGS sequence"/>
</dbReference>
<feature type="domain" description="HTH lysR-type" evidence="5">
    <location>
        <begin position="4"/>
        <end position="61"/>
    </location>
</feature>
<dbReference type="InterPro" id="IPR036390">
    <property type="entry name" value="WH_DNA-bd_sf"/>
</dbReference>
<organism evidence="6 7">
    <name type="scientific">Rhodoblastus acidophilus</name>
    <name type="common">Rhodopseudomonas acidophila</name>
    <dbReference type="NCBI Taxonomy" id="1074"/>
    <lineage>
        <taxon>Bacteria</taxon>
        <taxon>Pseudomonadati</taxon>
        <taxon>Pseudomonadota</taxon>
        <taxon>Alphaproteobacteria</taxon>
        <taxon>Hyphomicrobiales</taxon>
        <taxon>Rhodoblastaceae</taxon>
        <taxon>Rhodoblastus</taxon>
    </lineage>
</organism>
<dbReference type="InterPro" id="IPR058163">
    <property type="entry name" value="LysR-type_TF_proteobact-type"/>
</dbReference>
<dbReference type="PANTHER" id="PTHR30537:SF5">
    <property type="entry name" value="HTH-TYPE TRANSCRIPTIONAL ACTIVATOR TTDR-RELATED"/>
    <property type="match status" value="1"/>
</dbReference>
<keyword evidence="7" id="KW-1185">Reference proteome</keyword>
<dbReference type="EMBL" id="FYDG01000018">
    <property type="protein sequence ID" value="SNB82151.1"/>
    <property type="molecule type" value="Genomic_DNA"/>
</dbReference>
<evidence type="ECO:0000313" key="7">
    <source>
        <dbReference type="Proteomes" id="UP000198418"/>
    </source>
</evidence>
<protein>
    <submittedName>
        <fullName evidence="6">Transcriptional regulator, LysR family</fullName>
    </submittedName>
</protein>
<evidence type="ECO:0000256" key="2">
    <source>
        <dbReference type="ARBA" id="ARBA00023015"/>
    </source>
</evidence>
<dbReference type="InterPro" id="IPR036388">
    <property type="entry name" value="WH-like_DNA-bd_sf"/>
</dbReference>
<reference evidence="7" key="1">
    <citation type="submission" date="2017-06" db="EMBL/GenBank/DDBJ databases">
        <authorList>
            <person name="Varghese N."/>
            <person name="Submissions S."/>
        </authorList>
    </citation>
    <scope>NUCLEOTIDE SEQUENCE [LARGE SCALE GENOMIC DNA]</scope>
    <source>
        <strain evidence="7">DSM 137</strain>
    </source>
</reference>
<dbReference type="CDD" id="cd08475">
    <property type="entry name" value="PBP2_CrgA_like_6"/>
    <property type="match status" value="1"/>
</dbReference>
<dbReference type="GO" id="GO:0003700">
    <property type="term" value="F:DNA-binding transcription factor activity"/>
    <property type="evidence" value="ECO:0007669"/>
    <property type="project" value="InterPro"/>
</dbReference>
<dbReference type="PROSITE" id="PS50931">
    <property type="entry name" value="HTH_LYSR"/>
    <property type="match status" value="1"/>
</dbReference>
<dbReference type="AlphaFoldDB" id="A0A212S9Q2"/>
<dbReference type="SUPFAM" id="SSF53850">
    <property type="entry name" value="Periplasmic binding protein-like II"/>
    <property type="match status" value="1"/>
</dbReference>
<proteinExistence type="inferred from homology"/>
<dbReference type="Pfam" id="PF00126">
    <property type="entry name" value="HTH_1"/>
    <property type="match status" value="1"/>
</dbReference>
<keyword evidence="4" id="KW-0804">Transcription</keyword>
<dbReference type="Pfam" id="PF03466">
    <property type="entry name" value="LysR_substrate"/>
    <property type="match status" value="1"/>
</dbReference>
<dbReference type="GO" id="GO:0003677">
    <property type="term" value="F:DNA binding"/>
    <property type="evidence" value="ECO:0007669"/>
    <property type="project" value="UniProtKB-KW"/>
</dbReference>
<dbReference type="InterPro" id="IPR000847">
    <property type="entry name" value="LysR_HTH_N"/>
</dbReference>
<dbReference type="RefSeq" id="WP_088522315.1">
    <property type="nucleotide sequence ID" value="NZ_FYDG01000018.1"/>
</dbReference>
<dbReference type="FunFam" id="1.10.10.10:FF:000001">
    <property type="entry name" value="LysR family transcriptional regulator"/>
    <property type="match status" value="1"/>
</dbReference>
<dbReference type="PRINTS" id="PR00039">
    <property type="entry name" value="HTHLYSR"/>
</dbReference>
<dbReference type="OrthoDB" id="9813056at2"/>
<evidence type="ECO:0000313" key="6">
    <source>
        <dbReference type="EMBL" id="SNB82151.1"/>
    </source>
</evidence>
<dbReference type="Gene3D" id="1.10.10.10">
    <property type="entry name" value="Winged helix-like DNA-binding domain superfamily/Winged helix DNA-binding domain"/>
    <property type="match status" value="1"/>
</dbReference>
<evidence type="ECO:0000256" key="4">
    <source>
        <dbReference type="ARBA" id="ARBA00023163"/>
    </source>
</evidence>
<sequence>MGQDPLAGVTVFVAAARAGSFTLAADRLGLTKSAVGKTIAKMEEQLGFKLFHRTTRISRLTADGEAYLATCAAALDEIVATRDALASGARKLSGRLRIDMPVVFGRKVLLPILFDIVRTHPGLSLGLNFTDAKSDLLQDDVDLAIRFGALKDSSTLIARRLATQERVICASPDYLSAYGAPASLAAVHEHRCILGSTKGPPLAWFVRENGAEKRFLPPVTHQFGDGQAMIDAALAGLGLCQLPIFMVREALARGALLRVLPEVSDVTVEIHAVWPRGKQLNPRVRHVVDRLVAHAALGRLG</sequence>
<name>A0A212S9Q2_RHOAC</name>
<evidence type="ECO:0000256" key="3">
    <source>
        <dbReference type="ARBA" id="ARBA00023125"/>
    </source>
</evidence>
<evidence type="ECO:0000256" key="1">
    <source>
        <dbReference type="ARBA" id="ARBA00009437"/>
    </source>
</evidence>
<gene>
    <name evidence="6" type="ORF">SAMN06265338_11820</name>
</gene>
<comment type="similarity">
    <text evidence="1">Belongs to the LysR transcriptional regulatory family.</text>
</comment>
<dbReference type="InterPro" id="IPR005119">
    <property type="entry name" value="LysR_subst-bd"/>
</dbReference>
<dbReference type="SUPFAM" id="SSF46785">
    <property type="entry name" value="Winged helix' DNA-binding domain"/>
    <property type="match status" value="1"/>
</dbReference>
<keyword evidence="3" id="KW-0238">DNA-binding</keyword>
<evidence type="ECO:0000259" key="5">
    <source>
        <dbReference type="PROSITE" id="PS50931"/>
    </source>
</evidence>
<keyword evidence="2" id="KW-0805">Transcription regulation</keyword>
<accession>A0A212S9Q2</accession>